<evidence type="ECO:0000313" key="1">
    <source>
        <dbReference type="EMBL" id="MQY17693.1"/>
    </source>
</evidence>
<dbReference type="EMBL" id="WEGK01000001">
    <property type="protein sequence ID" value="MQY17693.1"/>
    <property type="molecule type" value="Genomic_DNA"/>
</dbReference>
<dbReference type="InterPro" id="IPR012349">
    <property type="entry name" value="Split_barrel_FMN-bd"/>
</dbReference>
<evidence type="ECO:0000313" key="2">
    <source>
        <dbReference type="Proteomes" id="UP000438448"/>
    </source>
</evidence>
<proteinExistence type="predicted"/>
<sequence length="123" mass="13349">MSSTGLGGNGLLKGLVRGFNNGMVALMRLPVLGERMSGTMAEISYVGRRSGKTFRTPIAYRRDGDDIVIGVAMPDKKSWWRNFLGEGAPLTIHLREGDRTGHAVASRDEKGAVTVTVRFDQLA</sequence>
<dbReference type="Proteomes" id="UP000438448">
    <property type="component" value="Unassembled WGS sequence"/>
</dbReference>
<organism evidence="1 2">
    <name type="scientific">Nocardia macrotermitis</name>
    <dbReference type="NCBI Taxonomy" id="2585198"/>
    <lineage>
        <taxon>Bacteria</taxon>
        <taxon>Bacillati</taxon>
        <taxon>Actinomycetota</taxon>
        <taxon>Actinomycetes</taxon>
        <taxon>Mycobacteriales</taxon>
        <taxon>Nocardiaceae</taxon>
        <taxon>Nocardia</taxon>
    </lineage>
</organism>
<accession>A0A7K0CWC2</accession>
<keyword evidence="2" id="KW-1185">Reference proteome</keyword>
<protein>
    <recommendedName>
        <fullName evidence="3">Nitroreductase family deazaflavin-dependent oxidoreductase</fullName>
    </recommendedName>
</protein>
<reference evidence="1 2" key="1">
    <citation type="submission" date="2019-10" db="EMBL/GenBank/DDBJ databases">
        <title>Nocardia macrotermitis sp. nov. and Nocardia aurantia sp. nov., isolated from the gut of fungus growing-termite Macrotermes natalensis.</title>
        <authorList>
            <person name="Benndorf R."/>
            <person name="Schwitalla J."/>
            <person name="Martin K."/>
            <person name="De Beer W."/>
            <person name="Kaster A.-K."/>
            <person name="Vollmers J."/>
            <person name="Poulsen M."/>
            <person name="Beemelmanns C."/>
        </authorList>
    </citation>
    <scope>NUCLEOTIDE SEQUENCE [LARGE SCALE GENOMIC DNA]</scope>
    <source>
        <strain evidence="1 2">RB20</strain>
    </source>
</reference>
<dbReference type="RefSeq" id="WP_227833121.1">
    <property type="nucleotide sequence ID" value="NZ_WEGK01000001.1"/>
</dbReference>
<gene>
    <name evidence="1" type="ORF">NRB20_07570</name>
</gene>
<evidence type="ECO:0008006" key="3">
    <source>
        <dbReference type="Google" id="ProtNLM"/>
    </source>
</evidence>
<name>A0A7K0CWC2_9NOCA</name>
<comment type="caution">
    <text evidence="1">The sequence shown here is derived from an EMBL/GenBank/DDBJ whole genome shotgun (WGS) entry which is preliminary data.</text>
</comment>
<dbReference type="AlphaFoldDB" id="A0A7K0CWC2"/>
<dbReference type="Gene3D" id="2.30.110.10">
    <property type="entry name" value="Electron Transport, Fmn-binding Protein, Chain A"/>
    <property type="match status" value="1"/>
</dbReference>